<evidence type="ECO:0000313" key="4">
    <source>
        <dbReference type="Proteomes" id="UP000595197"/>
    </source>
</evidence>
<dbReference type="InterPro" id="IPR011234">
    <property type="entry name" value="Fumarylacetoacetase-like_C"/>
</dbReference>
<evidence type="ECO:0000259" key="2">
    <source>
        <dbReference type="Pfam" id="PF01557"/>
    </source>
</evidence>
<dbReference type="Proteomes" id="UP000595197">
    <property type="component" value="Chromosome"/>
</dbReference>
<dbReference type="Gene3D" id="3.90.850.10">
    <property type="entry name" value="Fumarylacetoacetase-like, C-terminal domain"/>
    <property type="match status" value="1"/>
</dbReference>
<dbReference type="RefSeq" id="WP_201074044.1">
    <property type="nucleotide sequence ID" value="NZ_CP067420.1"/>
</dbReference>
<dbReference type="EMBL" id="CP067420">
    <property type="protein sequence ID" value="QQP88730.1"/>
    <property type="molecule type" value="Genomic_DNA"/>
</dbReference>
<keyword evidence="1" id="KW-0456">Lyase</keyword>
<reference evidence="3" key="1">
    <citation type="submission" date="2021-02" db="EMBL/GenBank/DDBJ databases">
        <title>Skermanella TT6 skin isolate.</title>
        <authorList>
            <person name="Lee K."/>
            <person name="Ganzorig M."/>
        </authorList>
    </citation>
    <scope>NUCLEOTIDE SEQUENCE</scope>
    <source>
        <strain evidence="3">TT6</strain>
    </source>
</reference>
<dbReference type="SUPFAM" id="SSF56529">
    <property type="entry name" value="FAH"/>
    <property type="match status" value="1"/>
</dbReference>
<dbReference type="InterPro" id="IPR050772">
    <property type="entry name" value="Hydratase-Decarb/MhpD_sf"/>
</dbReference>
<evidence type="ECO:0000256" key="1">
    <source>
        <dbReference type="ARBA" id="ARBA00023239"/>
    </source>
</evidence>
<dbReference type="InterPro" id="IPR036663">
    <property type="entry name" value="Fumarylacetoacetase_C_sf"/>
</dbReference>
<accession>A0ABX7B4I4</accession>
<evidence type="ECO:0000313" key="3">
    <source>
        <dbReference type="EMBL" id="QQP88730.1"/>
    </source>
</evidence>
<feature type="domain" description="Fumarylacetoacetase-like C-terminal" evidence="2">
    <location>
        <begin position="99"/>
        <end position="259"/>
    </location>
</feature>
<sequence length="263" mass="27230">MMTPESAVFAACELFAAHLSLRALDRLPDPLQPADEAEAYQVQEALNRKLSGAGFGELAGYKIGCTTAVMQAYLGIPSPCRGGILSSTVAAGGTALDHAAFRRPGVECEIAVRLGTDVPASGAPYDRVSIARFAECCMPAAEIVDDRYADWRTAGTPLLIADNFFGAGCVLGAPVQDWGALDEVAGTMLINGAVVGTGRGSDVLGHPFEALAWLANQLAGQGRGLEAGDLVLTGSVVQTNWVAAGDRVAMDLGRLGAVEFSFG</sequence>
<name>A0ABX7B4I4_9PROT</name>
<keyword evidence="3" id="KW-0378">Hydrolase</keyword>
<proteinExistence type="predicted"/>
<gene>
    <name evidence="3" type="ORF">IGS68_22350</name>
</gene>
<dbReference type="GO" id="GO:0016787">
    <property type="term" value="F:hydrolase activity"/>
    <property type="evidence" value="ECO:0007669"/>
    <property type="project" value="UniProtKB-KW"/>
</dbReference>
<protein>
    <submittedName>
        <fullName evidence="3">Fumarylacetoacetate hydrolase family protein</fullName>
    </submittedName>
</protein>
<keyword evidence="4" id="KW-1185">Reference proteome</keyword>
<dbReference type="PANTHER" id="PTHR30143">
    <property type="entry name" value="ACID HYDRATASE"/>
    <property type="match status" value="1"/>
</dbReference>
<dbReference type="PANTHER" id="PTHR30143:SF0">
    <property type="entry name" value="2-KETO-4-PENTENOATE HYDRATASE"/>
    <property type="match status" value="1"/>
</dbReference>
<dbReference type="Pfam" id="PF01557">
    <property type="entry name" value="FAA_hydrolase"/>
    <property type="match status" value="1"/>
</dbReference>
<organism evidence="3 4">
    <name type="scientific">Skermanella cutis</name>
    <dbReference type="NCBI Taxonomy" id="2775420"/>
    <lineage>
        <taxon>Bacteria</taxon>
        <taxon>Pseudomonadati</taxon>
        <taxon>Pseudomonadota</taxon>
        <taxon>Alphaproteobacteria</taxon>
        <taxon>Rhodospirillales</taxon>
        <taxon>Azospirillaceae</taxon>
        <taxon>Skermanella</taxon>
    </lineage>
</organism>